<evidence type="ECO:0000256" key="1">
    <source>
        <dbReference type="ARBA" id="ARBA00022723"/>
    </source>
</evidence>
<dbReference type="PANTHER" id="PTHR10587:SF133">
    <property type="entry name" value="CHITIN DEACETYLASE 1-RELATED"/>
    <property type="match status" value="1"/>
</dbReference>
<dbReference type="GO" id="GO:0016787">
    <property type="term" value="F:hydrolase activity"/>
    <property type="evidence" value="ECO:0007669"/>
    <property type="project" value="UniProtKB-KW"/>
</dbReference>
<protein>
    <submittedName>
        <fullName evidence="6">Polysaccharide deacetylase family protein</fullName>
        <ecNumber evidence="6">3.-.-.-</ecNumber>
    </submittedName>
</protein>
<keyword evidence="1" id="KW-0479">Metal-binding</keyword>
<dbReference type="PROSITE" id="PS51318">
    <property type="entry name" value="TAT"/>
    <property type="match status" value="1"/>
</dbReference>
<feature type="region of interest" description="Disordered" evidence="3">
    <location>
        <begin position="31"/>
        <end position="66"/>
    </location>
</feature>
<proteinExistence type="predicted"/>
<reference evidence="6 7" key="1">
    <citation type="submission" date="2024-06" db="EMBL/GenBank/DDBJ databases">
        <title>The Natural Products Discovery Center: Release of the First 8490 Sequenced Strains for Exploring Actinobacteria Biosynthetic Diversity.</title>
        <authorList>
            <person name="Kalkreuter E."/>
            <person name="Kautsar S.A."/>
            <person name="Yang D."/>
            <person name="Bader C.D."/>
            <person name="Teijaro C.N."/>
            <person name="Fluegel L."/>
            <person name="Davis C.M."/>
            <person name="Simpson J.R."/>
            <person name="Lauterbach L."/>
            <person name="Steele A.D."/>
            <person name="Gui C."/>
            <person name="Meng S."/>
            <person name="Li G."/>
            <person name="Viehrig K."/>
            <person name="Ye F."/>
            <person name="Su P."/>
            <person name="Kiefer A.F."/>
            <person name="Nichols A."/>
            <person name="Cepeda A.J."/>
            <person name="Yan W."/>
            <person name="Fan B."/>
            <person name="Jiang Y."/>
            <person name="Adhikari A."/>
            <person name="Zheng C.-J."/>
            <person name="Schuster L."/>
            <person name="Cowan T.M."/>
            <person name="Smanski M.J."/>
            <person name="Chevrette M.G."/>
            <person name="De Carvalho L.P.S."/>
            <person name="Shen B."/>
        </authorList>
    </citation>
    <scope>NUCLEOTIDE SEQUENCE [LARGE SCALE GENOMIC DNA]</scope>
    <source>
        <strain evidence="6 7">NPDC048117</strain>
    </source>
</reference>
<dbReference type="InterPro" id="IPR002509">
    <property type="entry name" value="NODB_dom"/>
</dbReference>
<dbReference type="InterPro" id="IPR050248">
    <property type="entry name" value="Polysacc_deacetylase_ArnD"/>
</dbReference>
<evidence type="ECO:0000256" key="3">
    <source>
        <dbReference type="SAM" id="MobiDB-lite"/>
    </source>
</evidence>
<dbReference type="CDD" id="cd10917">
    <property type="entry name" value="CE4_NodB_like_6s_7s"/>
    <property type="match status" value="1"/>
</dbReference>
<dbReference type="SUPFAM" id="SSF88713">
    <property type="entry name" value="Glycoside hydrolase/deacetylase"/>
    <property type="match status" value="1"/>
</dbReference>
<keyword evidence="2 6" id="KW-0378">Hydrolase</keyword>
<dbReference type="RefSeq" id="WP_166024277.1">
    <property type="nucleotide sequence ID" value="NZ_JBEZNA010000082.1"/>
</dbReference>
<feature type="compositionally biased region" description="Low complexity" evidence="3">
    <location>
        <begin position="31"/>
        <end position="41"/>
    </location>
</feature>
<feature type="chain" id="PRO_5046750458" evidence="4">
    <location>
        <begin position="22"/>
        <end position="288"/>
    </location>
</feature>
<evidence type="ECO:0000256" key="2">
    <source>
        <dbReference type="ARBA" id="ARBA00022801"/>
    </source>
</evidence>
<dbReference type="PANTHER" id="PTHR10587">
    <property type="entry name" value="GLYCOSYL TRANSFERASE-RELATED"/>
    <property type="match status" value="1"/>
</dbReference>
<name>A0ABV3EWV4_9ACTN</name>
<sequence>MKLDRMLSRRGALIAGASALAAAGTAGVTSLFSSTETPSAGAAGGTSGRAAGIPGSPGGARSPVSSSYRLSPVAGFAAPPGRPARTPVRDEPFLRVGGLGRTVVLTFDDGPDPRYTPQVLKTLREHRIHAMFFVCGNMAKAHPDLVRQMTEEGHVVGNHTWSHPLLTRLPRSAVRGEMERTSEIVERTCGARPAWFRAPYGAWNRDAYRFGAELGMEPMAWTVDTLDWRTPGAGAIAARVEEQASPGAVVLSHDAGGNRSQSVQALRRYLPRLLDEGYHVAVPRRRAV</sequence>
<evidence type="ECO:0000259" key="5">
    <source>
        <dbReference type="PROSITE" id="PS51677"/>
    </source>
</evidence>
<evidence type="ECO:0000313" key="7">
    <source>
        <dbReference type="Proteomes" id="UP001551584"/>
    </source>
</evidence>
<keyword evidence="7" id="KW-1185">Reference proteome</keyword>
<dbReference type="Proteomes" id="UP001551584">
    <property type="component" value="Unassembled WGS sequence"/>
</dbReference>
<evidence type="ECO:0000256" key="4">
    <source>
        <dbReference type="SAM" id="SignalP"/>
    </source>
</evidence>
<dbReference type="InterPro" id="IPR011330">
    <property type="entry name" value="Glyco_hydro/deAcase_b/a-brl"/>
</dbReference>
<gene>
    <name evidence="6" type="ORF">AB0D95_25825</name>
</gene>
<dbReference type="EMBL" id="JBEZNA010000082">
    <property type="protein sequence ID" value="MEU9580644.1"/>
    <property type="molecule type" value="Genomic_DNA"/>
</dbReference>
<feature type="domain" description="NodB homology" evidence="5">
    <location>
        <begin position="101"/>
        <end position="281"/>
    </location>
</feature>
<evidence type="ECO:0000313" key="6">
    <source>
        <dbReference type="EMBL" id="MEU9580644.1"/>
    </source>
</evidence>
<feature type="signal peptide" evidence="4">
    <location>
        <begin position="1"/>
        <end position="21"/>
    </location>
</feature>
<dbReference type="PROSITE" id="PS51677">
    <property type="entry name" value="NODB"/>
    <property type="match status" value="1"/>
</dbReference>
<dbReference type="InterPro" id="IPR006311">
    <property type="entry name" value="TAT_signal"/>
</dbReference>
<organism evidence="6 7">
    <name type="scientific">Streptomyces chilikensis</name>
    <dbReference type="NCBI Taxonomy" id="1194079"/>
    <lineage>
        <taxon>Bacteria</taxon>
        <taxon>Bacillati</taxon>
        <taxon>Actinomycetota</taxon>
        <taxon>Actinomycetes</taxon>
        <taxon>Kitasatosporales</taxon>
        <taxon>Streptomycetaceae</taxon>
        <taxon>Streptomyces</taxon>
    </lineage>
</organism>
<dbReference type="Pfam" id="PF01522">
    <property type="entry name" value="Polysacc_deac_1"/>
    <property type="match status" value="1"/>
</dbReference>
<comment type="caution">
    <text evidence="6">The sequence shown here is derived from an EMBL/GenBank/DDBJ whole genome shotgun (WGS) entry which is preliminary data.</text>
</comment>
<accession>A0ABV3EWV4</accession>
<keyword evidence="4" id="KW-0732">Signal</keyword>
<dbReference type="Gene3D" id="3.20.20.370">
    <property type="entry name" value="Glycoside hydrolase/deacetylase"/>
    <property type="match status" value="1"/>
</dbReference>
<dbReference type="EC" id="3.-.-.-" evidence="6"/>